<comment type="subcellular location">
    <subcellularLocation>
        <location evidence="1">Nucleus</location>
    </subcellularLocation>
</comment>
<organism evidence="8 9">
    <name type="scientific">Genlisea aurea</name>
    <dbReference type="NCBI Taxonomy" id="192259"/>
    <lineage>
        <taxon>Eukaryota</taxon>
        <taxon>Viridiplantae</taxon>
        <taxon>Streptophyta</taxon>
        <taxon>Embryophyta</taxon>
        <taxon>Tracheophyta</taxon>
        <taxon>Spermatophyta</taxon>
        <taxon>Magnoliopsida</taxon>
        <taxon>eudicotyledons</taxon>
        <taxon>Gunneridae</taxon>
        <taxon>Pentapetalae</taxon>
        <taxon>asterids</taxon>
        <taxon>lamiids</taxon>
        <taxon>Lamiales</taxon>
        <taxon>Lentibulariaceae</taxon>
        <taxon>Genlisea</taxon>
    </lineage>
</organism>
<evidence type="ECO:0000313" key="9">
    <source>
        <dbReference type="Proteomes" id="UP000015453"/>
    </source>
</evidence>
<evidence type="ECO:0000256" key="3">
    <source>
        <dbReference type="ARBA" id="ARBA00023125"/>
    </source>
</evidence>
<feature type="non-terminal residue" evidence="8">
    <location>
        <position position="1"/>
    </location>
</feature>
<dbReference type="EMBL" id="AUSU01002728">
    <property type="protein sequence ID" value="EPS68198.1"/>
    <property type="molecule type" value="Genomic_DNA"/>
</dbReference>
<dbReference type="GO" id="GO:0005634">
    <property type="term" value="C:nucleus"/>
    <property type="evidence" value="ECO:0007669"/>
    <property type="project" value="UniProtKB-SubCell"/>
</dbReference>
<dbReference type="InterPro" id="IPR017887">
    <property type="entry name" value="TF_TCP_subgr"/>
</dbReference>
<feature type="domain" description="TCP" evidence="7">
    <location>
        <begin position="56"/>
        <end position="114"/>
    </location>
</feature>
<dbReference type="AlphaFoldDB" id="S8DY37"/>
<evidence type="ECO:0000313" key="8">
    <source>
        <dbReference type="EMBL" id="EPS68198.1"/>
    </source>
</evidence>
<evidence type="ECO:0000259" key="7">
    <source>
        <dbReference type="PROSITE" id="PS51369"/>
    </source>
</evidence>
<evidence type="ECO:0000256" key="1">
    <source>
        <dbReference type="ARBA" id="ARBA00004123"/>
    </source>
</evidence>
<feature type="non-terminal residue" evidence="8">
    <location>
        <position position="329"/>
    </location>
</feature>
<sequence length="329" mass="35669">LGEELKTMNEQFQDEEEDGETRSNRDAAVAVAASDVGRLYNFPSSRIVRVSRASGGKDRHSKVLTSKGLRDRRVRLSVSTAIQFYDLQDRLGVDQPSKAVEWLLRAASSAIDELPPISGLFPGTPKQLSDEKRSSTGGSDQVGFDSPEVQMDAGGGDLSFSQQASESSKCSGRGRSESSRIRRAKQKEKENNESLNHVVSRTTSFTELLSGGGGGGPNESNIFCKSPTPMDYFVTRAGQIQLGGNHFNPLFGVAPAEMQQQQQRQFFVTDQLAPVVNNLSFSISPGLNGLNRGTLQSNSSPPSFFIGATPSAEFLNAYDASRLQLFYGD</sequence>
<feature type="region of interest" description="Disordered" evidence="6">
    <location>
        <begin position="1"/>
        <end position="25"/>
    </location>
</feature>
<gene>
    <name evidence="8" type="ORF">M569_06575</name>
</gene>
<feature type="region of interest" description="Disordered" evidence="6">
    <location>
        <begin position="114"/>
        <end position="195"/>
    </location>
</feature>
<dbReference type="OrthoDB" id="688758at2759"/>
<comment type="caution">
    <text evidence="8">The sequence shown here is derived from an EMBL/GenBank/DDBJ whole genome shotgun (WGS) entry which is preliminary data.</text>
</comment>
<dbReference type="GO" id="GO:0003700">
    <property type="term" value="F:DNA-binding transcription factor activity"/>
    <property type="evidence" value="ECO:0007669"/>
    <property type="project" value="InterPro"/>
</dbReference>
<evidence type="ECO:0000256" key="4">
    <source>
        <dbReference type="ARBA" id="ARBA00023163"/>
    </source>
</evidence>
<dbReference type="PANTHER" id="PTHR31072:SF93">
    <property type="entry name" value="TRANSCRIPTION FACTOR TCP24"/>
    <property type="match status" value="1"/>
</dbReference>
<dbReference type="Pfam" id="PF03634">
    <property type="entry name" value="TCP"/>
    <property type="match status" value="1"/>
</dbReference>
<protein>
    <recommendedName>
        <fullName evidence="7">TCP domain-containing protein</fullName>
    </recommendedName>
</protein>
<keyword evidence="5" id="KW-0539">Nucleus</keyword>
<dbReference type="PROSITE" id="PS51369">
    <property type="entry name" value="TCP"/>
    <property type="match status" value="1"/>
</dbReference>
<evidence type="ECO:0000256" key="2">
    <source>
        <dbReference type="ARBA" id="ARBA00023015"/>
    </source>
</evidence>
<dbReference type="GO" id="GO:0043565">
    <property type="term" value="F:sequence-specific DNA binding"/>
    <property type="evidence" value="ECO:0007669"/>
    <property type="project" value="TreeGrafter"/>
</dbReference>
<keyword evidence="2" id="KW-0805">Transcription regulation</keyword>
<keyword evidence="4" id="KW-0804">Transcription</keyword>
<evidence type="ECO:0000256" key="6">
    <source>
        <dbReference type="SAM" id="MobiDB-lite"/>
    </source>
</evidence>
<keyword evidence="3" id="KW-0238">DNA-binding</keyword>
<name>S8DY37_9LAMI</name>
<dbReference type="PANTHER" id="PTHR31072">
    <property type="entry name" value="TRANSCRIPTION FACTOR TCP4-RELATED"/>
    <property type="match status" value="1"/>
</dbReference>
<dbReference type="InterPro" id="IPR005333">
    <property type="entry name" value="Transcription_factor_TCP"/>
</dbReference>
<evidence type="ECO:0000256" key="5">
    <source>
        <dbReference type="ARBA" id="ARBA00023242"/>
    </source>
</evidence>
<proteinExistence type="predicted"/>
<reference evidence="8 9" key="1">
    <citation type="journal article" date="2013" name="BMC Genomics">
        <title>The miniature genome of a carnivorous plant Genlisea aurea contains a low number of genes and short non-coding sequences.</title>
        <authorList>
            <person name="Leushkin E.V."/>
            <person name="Sutormin R.A."/>
            <person name="Nabieva E.R."/>
            <person name="Penin A.A."/>
            <person name="Kondrashov A.S."/>
            <person name="Logacheva M.D."/>
        </authorList>
    </citation>
    <scope>NUCLEOTIDE SEQUENCE [LARGE SCALE GENOMIC DNA]</scope>
</reference>
<dbReference type="GO" id="GO:2000032">
    <property type="term" value="P:regulation of secondary shoot formation"/>
    <property type="evidence" value="ECO:0007669"/>
    <property type="project" value="TreeGrafter"/>
</dbReference>
<keyword evidence="9" id="KW-1185">Reference proteome</keyword>
<dbReference type="Proteomes" id="UP000015453">
    <property type="component" value="Unassembled WGS sequence"/>
</dbReference>
<accession>S8DY37</accession>